<comment type="caution">
    <text evidence="2">The sequence shown here is derived from an EMBL/GenBank/DDBJ whole genome shotgun (WGS) entry which is preliminary data.</text>
</comment>
<dbReference type="AlphaFoldDB" id="A0A1F4UJM8"/>
<evidence type="ECO:0000256" key="1">
    <source>
        <dbReference type="SAM" id="Phobius"/>
    </source>
</evidence>
<sequence length="64" mass="7500">MRLTRKERILAILAAGSTLVVFYFAYRTVSFLHLPGFPFLFTMPLWLTGVMLVLGRFFERVFKL</sequence>
<organism evidence="2 3">
    <name type="scientific">candidate division WWE3 bacterium RBG_19FT_COMBO_53_11</name>
    <dbReference type="NCBI Taxonomy" id="1802613"/>
    <lineage>
        <taxon>Bacteria</taxon>
        <taxon>Katanobacteria</taxon>
    </lineage>
</organism>
<dbReference type="STRING" id="1802613.A2V54_03545"/>
<reference evidence="2 3" key="1">
    <citation type="journal article" date="2016" name="Nat. Commun.">
        <title>Thousands of microbial genomes shed light on interconnected biogeochemical processes in an aquifer system.</title>
        <authorList>
            <person name="Anantharaman K."/>
            <person name="Brown C.T."/>
            <person name="Hug L.A."/>
            <person name="Sharon I."/>
            <person name="Castelle C.J."/>
            <person name="Probst A.J."/>
            <person name="Thomas B.C."/>
            <person name="Singh A."/>
            <person name="Wilkins M.J."/>
            <person name="Karaoz U."/>
            <person name="Brodie E.L."/>
            <person name="Williams K.H."/>
            <person name="Hubbard S.S."/>
            <person name="Banfield J.F."/>
        </authorList>
    </citation>
    <scope>NUCLEOTIDE SEQUENCE [LARGE SCALE GENOMIC DNA]</scope>
</reference>
<dbReference type="EMBL" id="MEUW01000021">
    <property type="protein sequence ID" value="OGC44423.1"/>
    <property type="molecule type" value="Genomic_DNA"/>
</dbReference>
<dbReference type="Proteomes" id="UP000176583">
    <property type="component" value="Unassembled WGS sequence"/>
</dbReference>
<keyword evidence="1" id="KW-0472">Membrane</keyword>
<feature type="transmembrane region" description="Helical" evidence="1">
    <location>
        <begin position="38"/>
        <end position="58"/>
    </location>
</feature>
<gene>
    <name evidence="2" type="ORF">A2V54_03545</name>
</gene>
<name>A0A1F4UJM8_UNCKA</name>
<evidence type="ECO:0000313" key="3">
    <source>
        <dbReference type="Proteomes" id="UP000176583"/>
    </source>
</evidence>
<evidence type="ECO:0000313" key="2">
    <source>
        <dbReference type="EMBL" id="OGC44423.1"/>
    </source>
</evidence>
<protein>
    <submittedName>
        <fullName evidence="2">Uncharacterized protein</fullName>
    </submittedName>
</protein>
<accession>A0A1F4UJM8</accession>
<feature type="transmembrane region" description="Helical" evidence="1">
    <location>
        <begin position="9"/>
        <end position="26"/>
    </location>
</feature>
<keyword evidence="1" id="KW-1133">Transmembrane helix</keyword>
<proteinExistence type="predicted"/>
<keyword evidence="1" id="KW-0812">Transmembrane</keyword>